<dbReference type="EC" id="2.7.1.11" evidence="9"/>
<evidence type="ECO:0000256" key="7">
    <source>
        <dbReference type="ARBA" id="ARBA00022842"/>
    </source>
</evidence>
<organism evidence="11 12">
    <name type="scientific">Candidatus Nitronauta litoralis</name>
    <dbReference type="NCBI Taxonomy" id="2705533"/>
    <lineage>
        <taxon>Bacteria</taxon>
        <taxon>Pseudomonadati</taxon>
        <taxon>Nitrospinota/Tectimicrobiota group</taxon>
        <taxon>Nitrospinota</taxon>
        <taxon>Nitrospinia</taxon>
        <taxon>Nitrospinales</taxon>
        <taxon>Nitrospinaceae</taxon>
        <taxon>Candidatus Nitronauta</taxon>
    </lineage>
</organism>
<dbReference type="GO" id="GO:0006002">
    <property type="term" value="P:fructose 6-phosphate metabolic process"/>
    <property type="evidence" value="ECO:0007669"/>
    <property type="project" value="InterPro"/>
</dbReference>
<comment type="function">
    <text evidence="9">Catalyzes the phosphorylation of D-fructose 6-phosphate to fructose 1,6-bisphosphate by ATP, the first committing step of glycolysis.</text>
</comment>
<feature type="binding site" evidence="9">
    <location>
        <begin position="117"/>
        <end position="120"/>
    </location>
    <ligand>
        <name>ATP</name>
        <dbReference type="ChEBI" id="CHEBI:30616"/>
    </ligand>
</feature>
<evidence type="ECO:0000313" key="11">
    <source>
        <dbReference type="EMBL" id="QPJ60891.1"/>
    </source>
</evidence>
<dbReference type="GO" id="GO:0005524">
    <property type="term" value="F:ATP binding"/>
    <property type="evidence" value="ECO:0007669"/>
    <property type="project" value="UniProtKB-KW"/>
</dbReference>
<dbReference type="Gene3D" id="3.40.50.460">
    <property type="entry name" value="Phosphofructokinase domain"/>
    <property type="match status" value="1"/>
</dbReference>
<dbReference type="Proteomes" id="UP000594688">
    <property type="component" value="Chromosome"/>
</dbReference>
<gene>
    <name evidence="9" type="primary">pfkA</name>
    <name evidence="11" type="ORF">G3M70_02905</name>
</gene>
<evidence type="ECO:0000256" key="2">
    <source>
        <dbReference type="ARBA" id="ARBA00004679"/>
    </source>
</evidence>
<evidence type="ECO:0000313" key="12">
    <source>
        <dbReference type="Proteomes" id="UP000594688"/>
    </source>
</evidence>
<dbReference type="InterPro" id="IPR015912">
    <property type="entry name" value="Phosphofructokinase_CS"/>
</dbReference>
<dbReference type="InterPro" id="IPR035966">
    <property type="entry name" value="PKF_sf"/>
</dbReference>
<evidence type="ECO:0000256" key="9">
    <source>
        <dbReference type="HAMAP-Rule" id="MF_01976"/>
    </source>
</evidence>
<dbReference type="UniPathway" id="UPA00109">
    <property type="reaction ID" value="UER00182"/>
</dbReference>
<dbReference type="HAMAP" id="MF_01976">
    <property type="entry name" value="Phosphofructokinase_III"/>
    <property type="match status" value="1"/>
</dbReference>
<keyword evidence="3 9" id="KW-0963">Cytoplasm</keyword>
<dbReference type="GO" id="GO:0061621">
    <property type="term" value="P:canonical glycolysis"/>
    <property type="evidence" value="ECO:0007669"/>
    <property type="project" value="TreeGrafter"/>
</dbReference>
<feature type="site" description="Important for substrate specificity; cannot use PPi as phosphoryl donor" evidence="9">
    <location>
        <position position="119"/>
    </location>
</feature>
<comment type="pathway">
    <text evidence="2 9">Carbohydrate degradation; glycolysis; D-glyceraldehyde 3-phosphate and glycerone phosphate from D-glucose: step 3/4.</text>
</comment>
<dbReference type="PRINTS" id="PR00476">
    <property type="entry name" value="PHFRCTKINASE"/>
</dbReference>
<dbReference type="InterPro" id="IPR000023">
    <property type="entry name" value="Phosphofructokinase_dom"/>
</dbReference>
<feature type="binding site" evidence="9">
    <location>
        <position position="282"/>
    </location>
    <ligand>
        <name>substrate</name>
        <note>ligand shared between dimeric partners</note>
    </ligand>
</feature>
<feature type="binding site" description="in other chain" evidence="9">
    <location>
        <begin position="288"/>
        <end position="291"/>
    </location>
    <ligand>
        <name>substrate</name>
        <note>ligand shared between dimeric partners</note>
    </ligand>
</feature>
<keyword evidence="5 9" id="KW-0479">Metal-binding</keyword>
<keyword evidence="8 9" id="KW-0324">Glycolysis</keyword>
<dbReference type="GO" id="GO:0048029">
    <property type="term" value="F:monosaccharide binding"/>
    <property type="evidence" value="ECO:0007669"/>
    <property type="project" value="TreeGrafter"/>
</dbReference>
<feature type="binding site" evidence="9">
    <location>
        <position position="177"/>
    </location>
    <ligand>
        <name>substrate</name>
        <note>ligand shared between dimeric partners</note>
    </ligand>
</feature>
<evidence type="ECO:0000259" key="10">
    <source>
        <dbReference type="Pfam" id="PF00365"/>
    </source>
</evidence>
<feature type="binding site" evidence="9">
    <location>
        <position position="118"/>
    </location>
    <ligand>
        <name>Mg(2+)</name>
        <dbReference type="ChEBI" id="CHEBI:18420"/>
        <note>catalytic</note>
    </ligand>
</feature>
<dbReference type="PANTHER" id="PTHR13697:SF52">
    <property type="entry name" value="ATP-DEPENDENT 6-PHOSPHOFRUCTOKINASE 3"/>
    <property type="match status" value="1"/>
</dbReference>
<keyword evidence="6 9" id="KW-0418">Kinase</keyword>
<feature type="active site" description="Proton acceptor" evidence="9">
    <location>
        <position position="142"/>
    </location>
</feature>
<evidence type="ECO:0000256" key="8">
    <source>
        <dbReference type="ARBA" id="ARBA00023152"/>
    </source>
</evidence>
<sequence length="365" mass="38662">MALKRVGILTGGGDCSGLNAVIRAVTRAAIIEYNCQVIGIEDGFEGLIENRTQPLTIRATRDILPLGGTLLGTTNKGDPFAYRQVQDDGSIETVDRSQDCVDNFHKLGLDCLFVVGGEGTQEIGFKLHQAGCPVIGIPKTIDNDLEGTDYTFGFQTAVQVAVDALDRLTTTGKSHDRVMILEVMGRNAGWIALEAGISGGAHIILIPEIPYDLAEVEKKIRLRAEGGSPFSIVVVGEGAREKGGEQIISQAAATRLQGVAQLGGVGNYIASRLGQNIDLEVRCTVLGHVQRGGTPTSFDRLLGTRLGQRAVVAAAEGDFGKLVVLNSLAIDLIPLEDIAGKVRTVPADHQLVRCAESIGISLGRC</sequence>
<dbReference type="InterPro" id="IPR022953">
    <property type="entry name" value="ATP_PFK"/>
</dbReference>
<evidence type="ECO:0000256" key="6">
    <source>
        <dbReference type="ARBA" id="ARBA00022777"/>
    </source>
</evidence>
<dbReference type="PIRSF" id="PIRSF000532">
    <property type="entry name" value="ATP_PFK_prok"/>
    <property type="match status" value="1"/>
</dbReference>
<evidence type="ECO:0000256" key="5">
    <source>
        <dbReference type="ARBA" id="ARBA00022723"/>
    </source>
</evidence>
<keyword evidence="4 9" id="KW-0808">Transferase</keyword>
<dbReference type="GO" id="GO:0030388">
    <property type="term" value="P:fructose 1,6-bisphosphate metabolic process"/>
    <property type="evidence" value="ECO:0007669"/>
    <property type="project" value="TreeGrafter"/>
</dbReference>
<comment type="caution">
    <text evidence="9">Lacks conserved residue(s) required for the propagation of feature annotation.</text>
</comment>
<keyword evidence="9" id="KW-0067">ATP-binding</keyword>
<evidence type="ECO:0000256" key="3">
    <source>
        <dbReference type="ARBA" id="ARBA00022490"/>
    </source>
</evidence>
<comment type="subcellular location">
    <subcellularLocation>
        <location evidence="9">Cytoplasm</location>
    </subcellularLocation>
</comment>
<dbReference type="GO" id="GO:0003872">
    <property type="term" value="F:6-phosphofructokinase activity"/>
    <property type="evidence" value="ECO:0007669"/>
    <property type="project" value="UniProtKB-UniRule"/>
</dbReference>
<evidence type="ECO:0000256" key="4">
    <source>
        <dbReference type="ARBA" id="ARBA00022679"/>
    </source>
</evidence>
<feature type="binding site" description="in other chain" evidence="9">
    <location>
        <begin position="184"/>
        <end position="186"/>
    </location>
    <ligand>
        <name>substrate</name>
        <note>ligand shared between dimeric partners</note>
    </ligand>
</feature>
<dbReference type="NCBIfam" id="NF002872">
    <property type="entry name" value="PRK03202.1"/>
    <property type="match status" value="1"/>
</dbReference>
<evidence type="ECO:0000256" key="1">
    <source>
        <dbReference type="ARBA" id="ARBA00001946"/>
    </source>
</evidence>
<keyword evidence="9" id="KW-0547">Nucleotide-binding</keyword>
<dbReference type="GO" id="GO:0046872">
    <property type="term" value="F:metal ion binding"/>
    <property type="evidence" value="ECO:0007669"/>
    <property type="project" value="UniProtKB-KW"/>
</dbReference>
<dbReference type="PROSITE" id="PS00433">
    <property type="entry name" value="PHOSPHOFRUCTOKINASE"/>
    <property type="match status" value="1"/>
</dbReference>
<dbReference type="PANTHER" id="PTHR13697">
    <property type="entry name" value="PHOSPHOFRUCTOKINASE"/>
    <property type="match status" value="1"/>
</dbReference>
<comment type="subunit">
    <text evidence="9">Homodimer or homotetramer.</text>
</comment>
<feature type="binding site" description="in other chain" evidence="9">
    <location>
        <position position="237"/>
    </location>
    <ligand>
        <name>substrate</name>
        <note>ligand shared between dimeric partners</note>
    </ligand>
</feature>
<protein>
    <recommendedName>
        <fullName evidence="9">ATP-dependent 6-phosphofructokinase</fullName>
        <shortName evidence="9">ATP-PFK</shortName>
        <shortName evidence="9">Phosphofructokinase</shortName>
        <ecNumber evidence="9">2.7.1.11</ecNumber>
    </recommendedName>
    <alternativeName>
        <fullName evidence="9">Phosphohexokinase</fullName>
    </alternativeName>
</protein>
<dbReference type="GO" id="GO:0070095">
    <property type="term" value="F:fructose-6-phosphate binding"/>
    <property type="evidence" value="ECO:0007669"/>
    <property type="project" value="TreeGrafter"/>
</dbReference>
<feature type="binding site" evidence="9">
    <location>
        <position position="13"/>
    </location>
    <ligand>
        <name>ATP</name>
        <dbReference type="ChEBI" id="CHEBI:30616"/>
    </ligand>
</feature>
<dbReference type="KEGG" id="nli:G3M70_02905"/>
<accession>A0A7T0BU53</accession>
<comment type="catalytic activity">
    <reaction evidence="9">
        <text>beta-D-fructose 6-phosphate + ATP = beta-D-fructose 1,6-bisphosphate + ADP + H(+)</text>
        <dbReference type="Rhea" id="RHEA:16109"/>
        <dbReference type="ChEBI" id="CHEBI:15378"/>
        <dbReference type="ChEBI" id="CHEBI:30616"/>
        <dbReference type="ChEBI" id="CHEBI:32966"/>
        <dbReference type="ChEBI" id="CHEBI:57634"/>
        <dbReference type="ChEBI" id="CHEBI:456216"/>
        <dbReference type="EC" id="2.7.1.11"/>
    </reaction>
</comment>
<feature type="binding site" description="in other chain" evidence="9">
    <location>
        <begin position="140"/>
        <end position="142"/>
    </location>
    <ligand>
        <name>substrate</name>
        <note>ligand shared between dimeric partners</note>
    </ligand>
</feature>
<proteinExistence type="inferred from homology"/>
<comment type="cofactor">
    <cofactor evidence="1 9">
        <name>Mg(2+)</name>
        <dbReference type="ChEBI" id="CHEBI:18420"/>
    </cofactor>
</comment>
<dbReference type="GO" id="GO:0016208">
    <property type="term" value="F:AMP binding"/>
    <property type="evidence" value="ECO:0007669"/>
    <property type="project" value="TreeGrafter"/>
</dbReference>
<name>A0A7T0BU53_9BACT</name>
<dbReference type="GO" id="GO:0042802">
    <property type="term" value="F:identical protein binding"/>
    <property type="evidence" value="ECO:0007669"/>
    <property type="project" value="TreeGrafter"/>
</dbReference>
<dbReference type="SUPFAM" id="SSF53784">
    <property type="entry name" value="Phosphofructokinase"/>
    <property type="match status" value="1"/>
</dbReference>
<dbReference type="EMBL" id="CP048685">
    <property type="protein sequence ID" value="QPJ60891.1"/>
    <property type="molecule type" value="Genomic_DNA"/>
</dbReference>
<keyword evidence="7 9" id="KW-0460">Magnesium</keyword>
<feature type="domain" description="Phosphofructokinase" evidence="10">
    <location>
        <begin position="5"/>
        <end position="312"/>
    </location>
</feature>
<dbReference type="InterPro" id="IPR012003">
    <property type="entry name" value="ATP_PFK_prok-type"/>
</dbReference>
<dbReference type="GO" id="GO:0005945">
    <property type="term" value="C:6-phosphofructokinase complex"/>
    <property type="evidence" value="ECO:0007669"/>
    <property type="project" value="TreeGrafter"/>
</dbReference>
<dbReference type="Pfam" id="PF00365">
    <property type="entry name" value="PFK"/>
    <property type="match status" value="1"/>
</dbReference>
<dbReference type="Gene3D" id="3.40.50.450">
    <property type="match status" value="1"/>
</dbReference>
<dbReference type="InterPro" id="IPR012829">
    <property type="entry name" value="Phosphofructokinase_III"/>
</dbReference>
<dbReference type="AlphaFoldDB" id="A0A7T0BU53"/>
<dbReference type="GO" id="GO:0047334">
    <property type="term" value="F:diphosphate-fructose-6-phosphate 1-phosphotransferase activity"/>
    <property type="evidence" value="ECO:0007669"/>
    <property type="project" value="InterPro"/>
</dbReference>
<reference evidence="11 12" key="1">
    <citation type="submission" date="2020-02" db="EMBL/GenBank/DDBJ databases">
        <title>Genomic and physiological characterization of two novel Nitrospinaceae genera.</title>
        <authorList>
            <person name="Mueller A.J."/>
            <person name="Jung M.-Y."/>
            <person name="Strachan C.R."/>
            <person name="Herbold C.W."/>
            <person name="Kirkegaard R.H."/>
            <person name="Daims H."/>
        </authorList>
    </citation>
    <scope>NUCLEOTIDE SEQUENCE [LARGE SCALE GENOMIC DNA]</scope>
    <source>
        <strain evidence="11">EB</strain>
    </source>
</reference>
<comment type="similarity">
    <text evidence="9">Belongs to the phosphofructokinase type A (PFKA) family. Mixed-substrate PFK group III subfamily.</text>
</comment>
<feature type="binding site" evidence="9">
    <location>
        <begin position="76"/>
        <end position="77"/>
    </location>
    <ligand>
        <name>ATP</name>
        <dbReference type="ChEBI" id="CHEBI:30616"/>
    </ligand>
</feature>